<dbReference type="SUPFAM" id="SSF57716">
    <property type="entry name" value="Glucocorticoid receptor-like (DNA-binding domain)"/>
    <property type="match status" value="1"/>
</dbReference>
<accession>A0ABD2JZD4</accession>
<dbReference type="Pfam" id="PF00105">
    <property type="entry name" value="zf-C4"/>
    <property type="match status" value="1"/>
</dbReference>
<evidence type="ECO:0000259" key="11">
    <source>
        <dbReference type="PROSITE" id="PS51030"/>
    </source>
</evidence>
<name>A0ABD2JZD4_9BILA</name>
<keyword evidence="5" id="KW-0805">Transcription regulation</keyword>
<dbReference type="AlphaFoldDB" id="A0ABD2JZD4"/>
<evidence type="ECO:0000256" key="6">
    <source>
        <dbReference type="ARBA" id="ARBA00023125"/>
    </source>
</evidence>
<keyword evidence="2" id="KW-0479">Metal-binding</keyword>
<evidence type="ECO:0000313" key="12">
    <source>
        <dbReference type="EMBL" id="KAL3095754.1"/>
    </source>
</evidence>
<keyword evidence="6" id="KW-0238">DNA-binding</keyword>
<protein>
    <recommendedName>
        <fullName evidence="11">Nuclear receptor domain-containing protein</fullName>
    </recommendedName>
</protein>
<evidence type="ECO:0000256" key="7">
    <source>
        <dbReference type="ARBA" id="ARBA00023163"/>
    </source>
</evidence>
<dbReference type="EMBL" id="JBICBT010000872">
    <property type="protein sequence ID" value="KAL3095754.1"/>
    <property type="molecule type" value="Genomic_DNA"/>
</dbReference>
<dbReference type="GO" id="GO:0008270">
    <property type="term" value="F:zinc ion binding"/>
    <property type="evidence" value="ECO:0007669"/>
    <property type="project" value="UniProtKB-KW"/>
</dbReference>
<dbReference type="GO" id="GO:0003677">
    <property type="term" value="F:DNA binding"/>
    <property type="evidence" value="ECO:0007669"/>
    <property type="project" value="UniProtKB-KW"/>
</dbReference>
<dbReference type="InterPro" id="IPR001628">
    <property type="entry name" value="Znf_hrmn_rcpt"/>
</dbReference>
<keyword evidence="8" id="KW-0675">Receptor</keyword>
<evidence type="ECO:0000256" key="2">
    <source>
        <dbReference type="ARBA" id="ARBA00022723"/>
    </source>
</evidence>
<proteinExistence type="inferred from homology"/>
<evidence type="ECO:0000256" key="10">
    <source>
        <dbReference type="SAM" id="MobiDB-lite"/>
    </source>
</evidence>
<keyword evidence="4" id="KW-0862">Zinc</keyword>
<comment type="similarity">
    <text evidence="1">Belongs to the nuclear hormone receptor family.</text>
</comment>
<gene>
    <name evidence="12" type="ORF">niasHT_024050</name>
</gene>
<evidence type="ECO:0000256" key="9">
    <source>
        <dbReference type="ARBA" id="ARBA00023242"/>
    </source>
</evidence>
<evidence type="ECO:0000313" key="13">
    <source>
        <dbReference type="Proteomes" id="UP001620626"/>
    </source>
</evidence>
<dbReference type="PANTHER" id="PTHR24082:SF507">
    <property type="entry name" value="BILE ACID RECEPTOR-RELATED"/>
    <property type="match status" value="1"/>
</dbReference>
<evidence type="ECO:0000256" key="8">
    <source>
        <dbReference type="ARBA" id="ARBA00023170"/>
    </source>
</evidence>
<evidence type="ECO:0000256" key="5">
    <source>
        <dbReference type="ARBA" id="ARBA00023015"/>
    </source>
</evidence>
<dbReference type="InterPro" id="IPR050234">
    <property type="entry name" value="Nuclear_hormone_rcpt_NR1"/>
</dbReference>
<dbReference type="InterPro" id="IPR013088">
    <property type="entry name" value="Znf_NHR/GATA"/>
</dbReference>
<evidence type="ECO:0000256" key="1">
    <source>
        <dbReference type="ARBA" id="ARBA00005993"/>
    </source>
</evidence>
<dbReference type="PROSITE" id="PS51030">
    <property type="entry name" value="NUCLEAR_REC_DBD_2"/>
    <property type="match status" value="1"/>
</dbReference>
<evidence type="ECO:0000256" key="4">
    <source>
        <dbReference type="ARBA" id="ARBA00022833"/>
    </source>
</evidence>
<keyword evidence="7" id="KW-0804">Transcription</keyword>
<feature type="domain" description="Nuclear receptor" evidence="11">
    <location>
        <begin position="117"/>
        <end position="167"/>
    </location>
</feature>
<evidence type="ECO:0000256" key="3">
    <source>
        <dbReference type="ARBA" id="ARBA00022771"/>
    </source>
</evidence>
<dbReference type="SMART" id="SM00399">
    <property type="entry name" value="ZnF_C4"/>
    <property type="match status" value="1"/>
</dbReference>
<reference evidence="12 13" key="1">
    <citation type="submission" date="2024-10" db="EMBL/GenBank/DDBJ databases">
        <authorList>
            <person name="Kim D."/>
        </authorList>
    </citation>
    <scope>NUCLEOTIDE SEQUENCE [LARGE SCALE GENOMIC DNA]</scope>
    <source>
        <strain evidence="12">BH-2024</strain>
    </source>
</reference>
<organism evidence="12 13">
    <name type="scientific">Heterodera trifolii</name>
    <dbReference type="NCBI Taxonomy" id="157864"/>
    <lineage>
        <taxon>Eukaryota</taxon>
        <taxon>Metazoa</taxon>
        <taxon>Ecdysozoa</taxon>
        <taxon>Nematoda</taxon>
        <taxon>Chromadorea</taxon>
        <taxon>Rhabditida</taxon>
        <taxon>Tylenchina</taxon>
        <taxon>Tylenchomorpha</taxon>
        <taxon>Tylenchoidea</taxon>
        <taxon>Heteroderidae</taxon>
        <taxon>Heteroderinae</taxon>
        <taxon>Heterodera</taxon>
    </lineage>
</organism>
<dbReference type="Gene3D" id="3.30.50.10">
    <property type="entry name" value="Erythroid Transcription Factor GATA-1, subunit A"/>
    <property type="match status" value="1"/>
</dbReference>
<feature type="region of interest" description="Disordered" evidence="10">
    <location>
        <begin position="74"/>
        <end position="117"/>
    </location>
</feature>
<sequence>MEKLVQQNPSLANTTSSSLVKAAQMELDFIQRVLLSPQRGNLTAIECLLAQNFRQNSSMMPNYGVAWKNSEMPKLETEKHTNGVGDVDEPKSDNESETDRDDQKQKRKGVGRPKMNPSECKVCGRKSIYCYYKIRCCESCKQFFRRAVAKRTLFNCFGAKNCHIGKG</sequence>
<keyword evidence="3" id="KW-0863">Zinc-finger</keyword>
<dbReference type="Proteomes" id="UP001620626">
    <property type="component" value="Unassembled WGS sequence"/>
</dbReference>
<keyword evidence="9" id="KW-0539">Nucleus</keyword>
<comment type="caution">
    <text evidence="12">The sequence shown here is derived from an EMBL/GenBank/DDBJ whole genome shotgun (WGS) entry which is preliminary data.</text>
</comment>
<keyword evidence="13" id="KW-1185">Reference proteome</keyword>
<dbReference type="PANTHER" id="PTHR24082">
    <property type="entry name" value="NUCLEAR HORMONE RECEPTOR"/>
    <property type="match status" value="1"/>
</dbReference>